<protein>
    <submittedName>
        <fullName evidence="2">Uncharacterized protein</fullName>
    </submittedName>
</protein>
<feature type="compositionally biased region" description="Polar residues" evidence="1">
    <location>
        <begin position="15"/>
        <end position="30"/>
    </location>
</feature>
<dbReference type="EMBL" id="CP136584">
    <property type="protein sequence ID" value="WOE65097.1"/>
    <property type="molecule type" value="Genomic_DNA"/>
</dbReference>
<proteinExistence type="predicted"/>
<evidence type="ECO:0000256" key="1">
    <source>
        <dbReference type="SAM" id="MobiDB-lite"/>
    </source>
</evidence>
<keyword evidence="3" id="KW-1185">Reference proteome</keyword>
<evidence type="ECO:0000313" key="3">
    <source>
        <dbReference type="Proteomes" id="UP001302667"/>
    </source>
</evidence>
<sequence>MTRPRKNRVEETRKPASTTPADESPLTSGASGCAEPLSPALAADADKARPGPGDTADSVPGGPAPILTLLNHTAEKLSTRSEGLIFYAIGRHEESGELFLKITGNQGGGLHSKEWIELSAIDDVLRSLPADKPFKSSVMKRLFKGGSANNAGFLSAILRSDGLKLTQKADGNPMLHELVPDYLERLGSLTDELCTVTSTIVNRPWFSRHSVAEK</sequence>
<feature type="region of interest" description="Disordered" evidence="1">
    <location>
        <begin position="1"/>
        <end position="64"/>
    </location>
</feature>
<organism evidence="2 3">
    <name type="scientific">Aeromonas allosaccharophila</name>
    <dbReference type="NCBI Taxonomy" id="656"/>
    <lineage>
        <taxon>Bacteria</taxon>
        <taxon>Pseudomonadati</taxon>
        <taxon>Pseudomonadota</taxon>
        <taxon>Gammaproteobacteria</taxon>
        <taxon>Aeromonadales</taxon>
        <taxon>Aeromonadaceae</taxon>
        <taxon>Aeromonas</taxon>
    </lineage>
</organism>
<name>A0ABZ0F697_9GAMM</name>
<dbReference type="Proteomes" id="UP001302667">
    <property type="component" value="Chromosome"/>
</dbReference>
<accession>A0ABZ0F697</accession>
<evidence type="ECO:0000313" key="2">
    <source>
        <dbReference type="EMBL" id="WOE65097.1"/>
    </source>
</evidence>
<dbReference type="RefSeq" id="WP_317102270.1">
    <property type="nucleotide sequence ID" value="NZ_CP136584.1"/>
</dbReference>
<gene>
    <name evidence="2" type="ORF">RY972_13565</name>
</gene>
<reference evidence="2 3" key="1">
    <citation type="submission" date="2023-10" db="EMBL/GenBank/DDBJ databases">
        <title>Genome analysis of psychrotrophic aerobic bacterium Aeromonas allosaccharophila BIM B-1809 isolated from infected fish.</title>
        <authorList>
            <person name="Leanovich S.I."/>
            <person name="Sidarenka A.V."/>
            <person name="Akhremchuk A.E."/>
            <person name="Sikolenko M.A."/>
            <person name="Valentovich L.N."/>
        </authorList>
    </citation>
    <scope>NUCLEOTIDE SEQUENCE [LARGE SCALE GENOMIC DNA]</scope>
    <source>
        <strain evidence="2 3">BIM B-1809</strain>
    </source>
</reference>